<feature type="repeat" description="PPR" evidence="3">
    <location>
        <begin position="202"/>
        <end position="236"/>
    </location>
</feature>
<name>A0AAD8MUV9_9APIA</name>
<dbReference type="EMBL" id="JAUIZM010000005">
    <property type="protein sequence ID" value="KAK1386176.1"/>
    <property type="molecule type" value="Genomic_DNA"/>
</dbReference>
<dbReference type="PANTHER" id="PTHR47447">
    <property type="entry name" value="OS03G0856100 PROTEIN"/>
    <property type="match status" value="1"/>
</dbReference>
<evidence type="ECO:0008006" key="6">
    <source>
        <dbReference type="Google" id="ProtNLM"/>
    </source>
</evidence>
<dbReference type="InterPro" id="IPR002885">
    <property type="entry name" value="PPR_rpt"/>
</dbReference>
<comment type="caution">
    <text evidence="4">The sequence shown here is derived from an EMBL/GenBank/DDBJ whole genome shotgun (WGS) entry which is preliminary data.</text>
</comment>
<dbReference type="PROSITE" id="PS51375">
    <property type="entry name" value="PPR"/>
    <property type="match status" value="5"/>
</dbReference>
<accession>A0AAD8MUV9</accession>
<dbReference type="PANTHER" id="PTHR47447:SF22">
    <property type="entry name" value="TETRATRICOPEPTIDE-LIKE HELICAL DOMAIN SUPERFAMILY"/>
    <property type="match status" value="1"/>
</dbReference>
<feature type="repeat" description="PPR" evidence="3">
    <location>
        <begin position="74"/>
        <end position="108"/>
    </location>
</feature>
<dbReference type="Gene3D" id="1.25.40.10">
    <property type="entry name" value="Tetratricopeptide repeat domain"/>
    <property type="match status" value="3"/>
</dbReference>
<dbReference type="Proteomes" id="UP001237642">
    <property type="component" value="Unassembled WGS sequence"/>
</dbReference>
<evidence type="ECO:0000313" key="5">
    <source>
        <dbReference type="Proteomes" id="UP001237642"/>
    </source>
</evidence>
<evidence type="ECO:0000256" key="2">
    <source>
        <dbReference type="ARBA" id="ARBA00022737"/>
    </source>
</evidence>
<keyword evidence="2" id="KW-0677">Repeat</keyword>
<evidence type="ECO:0000256" key="3">
    <source>
        <dbReference type="PROSITE-ProRule" id="PRU00708"/>
    </source>
</evidence>
<reference evidence="4" key="1">
    <citation type="submission" date="2023-02" db="EMBL/GenBank/DDBJ databases">
        <title>Genome of toxic invasive species Heracleum sosnowskyi carries increased number of genes despite the absence of recent whole-genome duplications.</title>
        <authorList>
            <person name="Schelkunov M."/>
            <person name="Shtratnikova V."/>
            <person name="Makarenko M."/>
            <person name="Klepikova A."/>
            <person name="Omelchenko D."/>
            <person name="Novikova G."/>
            <person name="Obukhova E."/>
            <person name="Bogdanov V."/>
            <person name="Penin A."/>
            <person name="Logacheva M."/>
        </authorList>
    </citation>
    <scope>NUCLEOTIDE SEQUENCE</scope>
    <source>
        <strain evidence="4">Hsosn_3</strain>
        <tissue evidence="4">Leaf</tissue>
    </source>
</reference>
<dbReference type="NCBIfam" id="TIGR00756">
    <property type="entry name" value="PPR"/>
    <property type="match status" value="7"/>
</dbReference>
<comment type="similarity">
    <text evidence="1">Belongs to the PPR family. P subfamily.</text>
</comment>
<sequence length="305" mass="34422">MMMMKRAFTSCFSSNVGFDNLDDALVLFNKMLQMKPLPNVIDFTQLLAALVKTRDYSVALSLFRRMCALSIPVDVFTFSIVINCCCHLKQVDYGFCFVGSIFKRGFFPDVVTYTTLLRGLISEDKFLEAELLLKKLLKSKHIASDVVIFTTVSDGLCKIGNTSVAVRLFRYMEKKGYMPNTVTFNIIVDSLCKYRLVDDALDVHTYSILVDAHGRDGKIKDAEDLIEFMIRRGQYPNVVAYSSLTDGYFLRGEFDKALKVFETMRNEMVACGFSADVSTTSMLLDLLKSKGQDPALLALQKKFLS</sequence>
<organism evidence="4 5">
    <name type="scientific">Heracleum sosnowskyi</name>
    <dbReference type="NCBI Taxonomy" id="360622"/>
    <lineage>
        <taxon>Eukaryota</taxon>
        <taxon>Viridiplantae</taxon>
        <taxon>Streptophyta</taxon>
        <taxon>Embryophyta</taxon>
        <taxon>Tracheophyta</taxon>
        <taxon>Spermatophyta</taxon>
        <taxon>Magnoliopsida</taxon>
        <taxon>eudicotyledons</taxon>
        <taxon>Gunneridae</taxon>
        <taxon>Pentapetalae</taxon>
        <taxon>asterids</taxon>
        <taxon>campanulids</taxon>
        <taxon>Apiales</taxon>
        <taxon>Apiaceae</taxon>
        <taxon>Apioideae</taxon>
        <taxon>apioid superclade</taxon>
        <taxon>Tordylieae</taxon>
        <taxon>Tordyliinae</taxon>
        <taxon>Heracleum</taxon>
    </lineage>
</organism>
<evidence type="ECO:0000256" key="1">
    <source>
        <dbReference type="ARBA" id="ARBA00007626"/>
    </source>
</evidence>
<reference evidence="4" key="2">
    <citation type="submission" date="2023-05" db="EMBL/GenBank/DDBJ databases">
        <authorList>
            <person name="Schelkunov M.I."/>
        </authorList>
    </citation>
    <scope>NUCLEOTIDE SEQUENCE</scope>
    <source>
        <strain evidence="4">Hsosn_3</strain>
        <tissue evidence="4">Leaf</tissue>
    </source>
</reference>
<dbReference type="AlphaFoldDB" id="A0AAD8MUV9"/>
<dbReference type="Pfam" id="PF01535">
    <property type="entry name" value="PPR"/>
    <property type="match status" value="1"/>
</dbReference>
<feature type="repeat" description="PPR" evidence="3">
    <location>
        <begin position="237"/>
        <end position="267"/>
    </location>
</feature>
<dbReference type="Pfam" id="PF13041">
    <property type="entry name" value="PPR_2"/>
    <property type="match status" value="3"/>
</dbReference>
<dbReference type="InterPro" id="IPR011990">
    <property type="entry name" value="TPR-like_helical_dom_sf"/>
</dbReference>
<evidence type="ECO:0000313" key="4">
    <source>
        <dbReference type="EMBL" id="KAK1386176.1"/>
    </source>
</evidence>
<protein>
    <recommendedName>
        <fullName evidence="6">Pentatricopeptide repeat-containing protein</fullName>
    </recommendedName>
</protein>
<feature type="repeat" description="PPR" evidence="3">
    <location>
        <begin position="145"/>
        <end position="179"/>
    </location>
</feature>
<proteinExistence type="inferred from homology"/>
<gene>
    <name evidence="4" type="ORF">POM88_023911</name>
</gene>
<keyword evidence="5" id="KW-1185">Reference proteome</keyword>
<feature type="repeat" description="PPR" evidence="3">
    <location>
        <begin position="109"/>
        <end position="143"/>
    </location>
</feature>